<keyword evidence="2" id="KW-0012">Acyltransferase</keyword>
<dbReference type="PROSITE" id="PS00099">
    <property type="entry name" value="THIOLASE_3"/>
    <property type="match status" value="1"/>
</dbReference>
<evidence type="ECO:0000313" key="3">
    <source>
        <dbReference type="Proteomes" id="UP000257706"/>
    </source>
</evidence>
<dbReference type="GO" id="GO:0010124">
    <property type="term" value="P:phenylacetate catabolic process"/>
    <property type="evidence" value="ECO:0007669"/>
    <property type="project" value="TreeGrafter"/>
</dbReference>
<feature type="non-terminal residue" evidence="2">
    <location>
        <position position="1"/>
    </location>
</feature>
<dbReference type="PANTHER" id="PTHR43853">
    <property type="entry name" value="3-KETOACYL-COA THIOLASE, PEROXISOMAL"/>
    <property type="match status" value="1"/>
</dbReference>
<dbReference type="InterPro" id="IPR016039">
    <property type="entry name" value="Thiolase-like"/>
</dbReference>
<dbReference type="EMBL" id="DMAI01000013">
    <property type="protein sequence ID" value="HAE45964.1"/>
    <property type="molecule type" value="Genomic_DNA"/>
</dbReference>
<evidence type="ECO:0000313" key="2">
    <source>
        <dbReference type="EMBL" id="HAE45964.1"/>
    </source>
</evidence>
<dbReference type="InterPro" id="IPR020617">
    <property type="entry name" value="Thiolase_C"/>
</dbReference>
<reference evidence="2 3" key="1">
    <citation type="journal article" date="2018" name="Nat. Biotechnol.">
        <title>A standardized bacterial taxonomy based on genome phylogeny substantially revises the tree of life.</title>
        <authorList>
            <person name="Parks D.H."/>
            <person name="Chuvochina M."/>
            <person name="Waite D.W."/>
            <person name="Rinke C."/>
            <person name="Skarshewski A."/>
            <person name="Chaumeil P.A."/>
            <person name="Hugenholtz P."/>
        </authorList>
    </citation>
    <scope>NUCLEOTIDE SEQUENCE [LARGE SCALE GENOMIC DNA]</scope>
    <source>
        <strain evidence="2">UBA8739</strain>
    </source>
</reference>
<sequence>NASGVNDGAGALIIGSRAAGEKAGIAPRARIIAGGVAGVPPRIMGCGPVPAIQALLDRRGLKVSDIDYYEINEAFAAVNLHAEAKLGIPRDVTNLYGSGISIGHPPGATGARMTIVAMNHLVNTGQRYAIVSMCMGAGQGMAVLYENVAR</sequence>
<dbReference type="PANTHER" id="PTHR43853:SF2">
    <property type="entry name" value="3-OXOADIPYL-COA_3-OXO-5,6-DEHYDROSUBERYL-COA THIOLASE"/>
    <property type="match status" value="1"/>
</dbReference>
<gene>
    <name evidence="2" type="ORF">DCK97_00955</name>
</gene>
<dbReference type="Gene3D" id="3.40.47.10">
    <property type="match status" value="2"/>
</dbReference>
<dbReference type="SUPFAM" id="SSF53901">
    <property type="entry name" value="Thiolase-like"/>
    <property type="match status" value="1"/>
</dbReference>
<dbReference type="Proteomes" id="UP000257706">
    <property type="component" value="Unassembled WGS sequence"/>
</dbReference>
<dbReference type="AlphaFoldDB" id="A0A3B9IDL5"/>
<dbReference type="InterPro" id="IPR050215">
    <property type="entry name" value="Thiolase-like_sf_Thiolase"/>
</dbReference>
<protein>
    <submittedName>
        <fullName evidence="2">Acetyl-CoA C-acyltransferase</fullName>
    </submittedName>
</protein>
<feature type="domain" description="Thiolase C-terminal" evidence="1">
    <location>
        <begin position="27"/>
        <end position="146"/>
    </location>
</feature>
<organism evidence="2 3">
    <name type="scientific">Tistrella mobilis</name>
    <dbReference type="NCBI Taxonomy" id="171437"/>
    <lineage>
        <taxon>Bacteria</taxon>
        <taxon>Pseudomonadati</taxon>
        <taxon>Pseudomonadota</taxon>
        <taxon>Alphaproteobacteria</taxon>
        <taxon>Geminicoccales</taxon>
        <taxon>Geminicoccaceae</taxon>
        <taxon>Tistrella</taxon>
    </lineage>
</organism>
<proteinExistence type="predicted"/>
<comment type="caution">
    <text evidence="2">The sequence shown here is derived from an EMBL/GenBank/DDBJ whole genome shotgun (WGS) entry which is preliminary data.</text>
</comment>
<accession>A0A3B9IDL5</accession>
<dbReference type="GO" id="GO:0003988">
    <property type="term" value="F:acetyl-CoA C-acyltransferase activity"/>
    <property type="evidence" value="ECO:0007669"/>
    <property type="project" value="TreeGrafter"/>
</dbReference>
<dbReference type="GO" id="GO:0006635">
    <property type="term" value="P:fatty acid beta-oxidation"/>
    <property type="evidence" value="ECO:0007669"/>
    <property type="project" value="TreeGrafter"/>
</dbReference>
<evidence type="ECO:0000259" key="1">
    <source>
        <dbReference type="Pfam" id="PF02803"/>
    </source>
</evidence>
<keyword evidence="2" id="KW-0808">Transferase</keyword>
<dbReference type="Pfam" id="PF02803">
    <property type="entry name" value="Thiolase_C"/>
    <property type="match status" value="1"/>
</dbReference>
<dbReference type="InterPro" id="IPR020610">
    <property type="entry name" value="Thiolase_AS"/>
</dbReference>
<name>A0A3B9IDL5_9PROT</name>